<keyword evidence="5" id="KW-0812">Transmembrane</keyword>
<dbReference type="Gene3D" id="1.20.1440.100">
    <property type="entry name" value="SG protein - dephosphorylation function"/>
    <property type="match status" value="1"/>
</dbReference>
<evidence type="ECO:0000256" key="2">
    <source>
        <dbReference type="ARBA" id="ARBA00022723"/>
    </source>
</evidence>
<keyword evidence="4" id="KW-0460">Magnesium</keyword>
<evidence type="ECO:0000256" key="5">
    <source>
        <dbReference type="SAM" id="Phobius"/>
    </source>
</evidence>
<sequence>MASNREKDANCAGSGGVTPRFTKKTATMLAMSSNAETAPQPQRRRGEVVAFFDLDKTIIHASSAHAFGKDFISHGVVSAKEALILSIAQTGYMISGASAETMANTRDQLAGLIAGKSVADVQAIAQETIHNTVIPTIYAEARDLIAFHQDAGHDVVIISASATDLVKPIAHELGVRDVVATELEVRDGKYTGEVLFFNKGDKKAEAITALADERGYNLNASFAYSDAATDIPMLELVGNPVAVNPDRPLKKHALDNGWEIRTFKNPEPLFSAAAVKEVGIGTGVVAGIAAVTAGALWWAGRQKREGPA</sequence>
<dbReference type="InterPro" id="IPR036412">
    <property type="entry name" value="HAD-like_sf"/>
</dbReference>
<comment type="similarity">
    <text evidence="1">Belongs to the HAD-like hydrolase superfamily. SerB family.</text>
</comment>
<evidence type="ECO:0000256" key="3">
    <source>
        <dbReference type="ARBA" id="ARBA00022801"/>
    </source>
</evidence>
<evidence type="ECO:0000256" key="1">
    <source>
        <dbReference type="ARBA" id="ARBA00009184"/>
    </source>
</evidence>
<evidence type="ECO:0000313" key="7">
    <source>
        <dbReference type="Proteomes" id="UP000221653"/>
    </source>
</evidence>
<comment type="caution">
    <text evidence="6">The sequence shown here is derived from an EMBL/GenBank/DDBJ whole genome shotgun (WGS) entry which is preliminary data.</text>
</comment>
<dbReference type="Gene3D" id="3.40.50.1000">
    <property type="entry name" value="HAD superfamily/HAD-like"/>
    <property type="match status" value="1"/>
</dbReference>
<dbReference type="GO" id="GO:0046872">
    <property type="term" value="F:metal ion binding"/>
    <property type="evidence" value="ECO:0007669"/>
    <property type="project" value="UniProtKB-KW"/>
</dbReference>
<dbReference type="AlphaFoldDB" id="A0A2A9DNG9"/>
<accession>A0A2A9DNG9</accession>
<gene>
    <name evidence="6" type="ORF">ATK06_0509</name>
</gene>
<keyword evidence="7" id="KW-1185">Reference proteome</keyword>
<dbReference type="EMBL" id="PDJF01000001">
    <property type="protein sequence ID" value="PFG27449.1"/>
    <property type="molecule type" value="Genomic_DNA"/>
</dbReference>
<keyword evidence="5" id="KW-1133">Transmembrane helix</keyword>
<dbReference type="InterPro" id="IPR006385">
    <property type="entry name" value="HAD_hydro_SerB1"/>
</dbReference>
<dbReference type="GO" id="GO:0016787">
    <property type="term" value="F:hydrolase activity"/>
    <property type="evidence" value="ECO:0007669"/>
    <property type="project" value="UniProtKB-KW"/>
</dbReference>
<dbReference type="InterPro" id="IPR050582">
    <property type="entry name" value="HAD-like_SerB"/>
</dbReference>
<dbReference type="SUPFAM" id="SSF56784">
    <property type="entry name" value="HAD-like"/>
    <property type="match status" value="1"/>
</dbReference>
<dbReference type="PANTHER" id="PTHR43344:SF13">
    <property type="entry name" value="PHOSPHATASE RV3661-RELATED"/>
    <property type="match status" value="1"/>
</dbReference>
<reference evidence="6 7" key="1">
    <citation type="submission" date="2017-10" db="EMBL/GenBank/DDBJ databases">
        <title>Sequencing the genomes of 1000 actinobacteria strains.</title>
        <authorList>
            <person name="Klenk H.-P."/>
        </authorList>
    </citation>
    <scope>NUCLEOTIDE SEQUENCE [LARGE SCALE GENOMIC DNA]</scope>
    <source>
        <strain evidence="6 7">DSM 20688</strain>
    </source>
</reference>
<organism evidence="6 7">
    <name type="scientific">Corynebacterium renale</name>
    <dbReference type="NCBI Taxonomy" id="1724"/>
    <lineage>
        <taxon>Bacteria</taxon>
        <taxon>Bacillati</taxon>
        <taxon>Actinomycetota</taxon>
        <taxon>Actinomycetes</taxon>
        <taxon>Mycobacteriales</taxon>
        <taxon>Corynebacteriaceae</taxon>
        <taxon>Corynebacterium</taxon>
    </lineage>
</organism>
<dbReference type="Proteomes" id="UP000221653">
    <property type="component" value="Unassembled WGS sequence"/>
</dbReference>
<evidence type="ECO:0000256" key="4">
    <source>
        <dbReference type="ARBA" id="ARBA00022842"/>
    </source>
</evidence>
<dbReference type="InterPro" id="IPR023214">
    <property type="entry name" value="HAD_sf"/>
</dbReference>
<keyword evidence="5" id="KW-0472">Membrane</keyword>
<protein>
    <submittedName>
        <fullName evidence="6">Phosphoserine phosphatase</fullName>
    </submittedName>
</protein>
<keyword evidence="3" id="KW-0378">Hydrolase</keyword>
<evidence type="ECO:0000313" key="6">
    <source>
        <dbReference type="EMBL" id="PFG27449.1"/>
    </source>
</evidence>
<dbReference type="NCBIfam" id="TIGR01488">
    <property type="entry name" value="HAD-SF-IB"/>
    <property type="match status" value="1"/>
</dbReference>
<dbReference type="NCBIfam" id="TIGR01490">
    <property type="entry name" value="HAD-SF-IB-hyp1"/>
    <property type="match status" value="1"/>
</dbReference>
<name>A0A2A9DNG9_9CORY</name>
<dbReference type="STRING" id="1724.GCA_001044175_00706"/>
<dbReference type="FunFam" id="3.40.50.1000:FF:000025">
    <property type="entry name" value="HAD hydrolase, family IB"/>
    <property type="match status" value="1"/>
</dbReference>
<keyword evidence="2" id="KW-0479">Metal-binding</keyword>
<feature type="transmembrane region" description="Helical" evidence="5">
    <location>
        <begin position="278"/>
        <end position="299"/>
    </location>
</feature>
<dbReference type="PANTHER" id="PTHR43344">
    <property type="entry name" value="PHOSPHOSERINE PHOSPHATASE"/>
    <property type="match status" value="1"/>
</dbReference>
<dbReference type="CDD" id="cd02612">
    <property type="entry name" value="HAD_PGPPase"/>
    <property type="match status" value="1"/>
</dbReference>
<proteinExistence type="inferred from homology"/>
<dbReference type="Pfam" id="PF12710">
    <property type="entry name" value="HAD"/>
    <property type="match status" value="1"/>
</dbReference>